<dbReference type="InterPro" id="IPR023214">
    <property type="entry name" value="HAD_sf"/>
</dbReference>
<dbReference type="PANTHER" id="PTHR43434">
    <property type="entry name" value="PHOSPHOGLYCOLATE PHOSPHATASE"/>
    <property type="match status" value="1"/>
</dbReference>
<accession>A0A5Q0UFV1</accession>
<dbReference type="GO" id="GO:0008967">
    <property type="term" value="F:phosphoglycolate phosphatase activity"/>
    <property type="evidence" value="ECO:0007669"/>
    <property type="project" value="TreeGrafter"/>
</dbReference>
<dbReference type="GO" id="GO:0006281">
    <property type="term" value="P:DNA repair"/>
    <property type="evidence" value="ECO:0007669"/>
    <property type="project" value="TreeGrafter"/>
</dbReference>
<reference evidence="3" key="1">
    <citation type="submission" date="2019-05" db="EMBL/GenBank/DDBJ databases">
        <title>Candidatus Nanohalobium constans, a novel model system to study the DPANN nano-sized archaea: genomic and physiological characterization of a nanoarchaeon co-cultured with its chitinotrophic host.</title>
        <authorList>
            <person name="La Cono V."/>
            <person name="Arcadi E."/>
            <person name="Crisafi F."/>
            <person name="Denaro R."/>
            <person name="La Spada G."/>
            <person name="Messina E."/>
            <person name="Smedile F."/>
            <person name="Toshchakov S.V."/>
            <person name="Shevchenko M.A."/>
            <person name="Golyshin P.N."/>
            <person name="Golyshina O.V."/>
            <person name="Ferrer M."/>
            <person name="Rohde M."/>
            <person name="Mushegian A."/>
            <person name="Sorokin D.Y."/>
            <person name="Giuliano L."/>
            <person name="Yakimov M.M."/>
        </authorList>
    </citation>
    <scope>NUCLEOTIDE SEQUENCE [LARGE SCALE GENOMIC DNA]</scope>
    <source>
        <strain evidence="3">LC1Nh</strain>
    </source>
</reference>
<dbReference type="OrthoDB" id="115864at2157"/>
<dbReference type="AlphaFoldDB" id="A0A5Q0UFV1"/>
<dbReference type="SFLD" id="SFLDS00003">
    <property type="entry name" value="Haloacid_Dehalogenase"/>
    <property type="match status" value="1"/>
</dbReference>
<keyword evidence="3" id="KW-1185">Reference proteome</keyword>
<dbReference type="Gene3D" id="3.40.50.1000">
    <property type="entry name" value="HAD superfamily/HAD-like"/>
    <property type="match status" value="1"/>
</dbReference>
<dbReference type="GeneID" id="42364955"/>
<evidence type="ECO:0000313" key="2">
    <source>
        <dbReference type="EMBL" id="QGA80467.1"/>
    </source>
</evidence>
<protein>
    <submittedName>
        <fullName evidence="2">HAD-superfamily hydrolase</fullName>
    </submittedName>
</protein>
<dbReference type="InterPro" id="IPR041492">
    <property type="entry name" value="HAD_2"/>
</dbReference>
<dbReference type="SUPFAM" id="SSF56784">
    <property type="entry name" value="HAD-like"/>
    <property type="match status" value="1"/>
</dbReference>
<comment type="similarity">
    <text evidence="1">Belongs to the HAD-like hydrolase superfamily.</text>
</comment>
<evidence type="ECO:0000256" key="1">
    <source>
        <dbReference type="ARBA" id="ARBA00007958"/>
    </source>
</evidence>
<evidence type="ECO:0000313" key="3">
    <source>
        <dbReference type="Proteomes" id="UP000377803"/>
    </source>
</evidence>
<dbReference type="EMBL" id="CP040089">
    <property type="protein sequence ID" value="QGA80467.1"/>
    <property type="molecule type" value="Genomic_DNA"/>
</dbReference>
<dbReference type="RefSeq" id="WP_153550207.1">
    <property type="nucleotide sequence ID" value="NZ_CP040089.1"/>
</dbReference>
<dbReference type="InterPro" id="IPR006439">
    <property type="entry name" value="HAD-SF_hydro_IA"/>
</dbReference>
<dbReference type="SFLD" id="SFLDG01129">
    <property type="entry name" value="C1.5:_HAD__Beta-PGM__Phosphata"/>
    <property type="match status" value="1"/>
</dbReference>
<proteinExistence type="inferred from homology"/>
<dbReference type="Proteomes" id="UP000377803">
    <property type="component" value="Chromosome"/>
</dbReference>
<keyword evidence="2" id="KW-0378">Hydrolase</keyword>
<dbReference type="Gene3D" id="1.10.150.240">
    <property type="entry name" value="Putative phosphatase, domain 2"/>
    <property type="match status" value="1"/>
</dbReference>
<name>A0A5Q0UFV1_9ARCH</name>
<dbReference type="Pfam" id="PF13419">
    <property type="entry name" value="HAD_2"/>
    <property type="match status" value="1"/>
</dbReference>
<dbReference type="InterPro" id="IPR023198">
    <property type="entry name" value="PGP-like_dom2"/>
</dbReference>
<dbReference type="KEGG" id="ncon:LC1Nh_0570"/>
<sequence>MEYGSVIFDLDGVILNSMESEEWKYQATRDALEELGVDQNLDREVLDAILGDKGYEECVRVCGDIGVDPRKAWSLVAEKTAQARMQQIEENGFGLIDGAEELLQELKENQVKLGVISNAPDQAVEMVVDYFDLRSYFKFYMGVRSFEDLKARKPHPNHLELAKFQLKRDPYIYVGDHESDVQAATNAEMDSVWVHPENLDEPTYTVDKLSEIVSVINE</sequence>
<dbReference type="InterPro" id="IPR036412">
    <property type="entry name" value="HAD-like_sf"/>
</dbReference>
<dbReference type="PANTHER" id="PTHR43434:SF1">
    <property type="entry name" value="PHOSPHOGLYCOLATE PHOSPHATASE"/>
    <property type="match status" value="1"/>
</dbReference>
<organism evidence="2 3">
    <name type="scientific">Candidatus Nanohalobium constans</name>
    <dbReference type="NCBI Taxonomy" id="2565781"/>
    <lineage>
        <taxon>Archaea</taxon>
        <taxon>Candidatus Nanohalarchaeota</taxon>
        <taxon>Candidatus Nanohalobia</taxon>
        <taxon>Candidatus Nanohalobiales</taxon>
        <taxon>Candidatus Nanohalobiaceae</taxon>
        <taxon>Candidatus Nanohalobium</taxon>
    </lineage>
</organism>
<dbReference type="NCBIfam" id="TIGR01549">
    <property type="entry name" value="HAD-SF-IA-v1"/>
    <property type="match status" value="1"/>
</dbReference>
<dbReference type="InterPro" id="IPR050155">
    <property type="entry name" value="HAD-like_hydrolase_sf"/>
</dbReference>
<gene>
    <name evidence="2" type="ORF">LC1Nh_0570</name>
</gene>